<evidence type="ECO:0000313" key="2">
    <source>
        <dbReference type="EMBL" id="SFO23027.1"/>
    </source>
</evidence>
<dbReference type="STRING" id="1527.SAMN04489757_11418"/>
<dbReference type="AlphaFoldDB" id="A0A1I5FGZ3"/>
<keyword evidence="3" id="KW-1185">Reference proteome</keyword>
<dbReference type="Gene3D" id="3.40.830.10">
    <property type="entry name" value="LigB-like"/>
    <property type="match status" value="1"/>
</dbReference>
<protein>
    <submittedName>
        <fullName evidence="2">Uncharacterized protein, PH0010 family/AmmeMemoRadiSam system protein A/AmmeMemoRadiSam system protein B</fullName>
    </submittedName>
</protein>
<dbReference type="SUPFAM" id="SSF53213">
    <property type="entry name" value="LigB-like"/>
    <property type="match status" value="1"/>
</dbReference>
<organism evidence="2 3">
    <name type="scientific">Anaerocolumna aminovalerica</name>
    <dbReference type="NCBI Taxonomy" id="1527"/>
    <lineage>
        <taxon>Bacteria</taxon>
        <taxon>Bacillati</taxon>
        <taxon>Bacillota</taxon>
        <taxon>Clostridia</taxon>
        <taxon>Lachnospirales</taxon>
        <taxon>Lachnospiraceae</taxon>
        <taxon>Anaerocolumna</taxon>
    </lineage>
</organism>
<dbReference type="PROSITE" id="PS51112">
    <property type="entry name" value="AMMECR1"/>
    <property type="match status" value="1"/>
</dbReference>
<dbReference type="InterPro" id="IPR027485">
    <property type="entry name" value="AMMECR1_N"/>
</dbReference>
<dbReference type="Gene3D" id="3.30.700.20">
    <property type="entry name" value="Hypothetical protein ph0010, domain 1"/>
    <property type="match status" value="1"/>
</dbReference>
<name>A0A1I5FGZ3_9FIRM</name>
<dbReference type="RefSeq" id="WP_091686420.1">
    <property type="nucleotide sequence ID" value="NZ_BAABFM010000048.1"/>
</dbReference>
<dbReference type="EMBL" id="FOWD01000014">
    <property type="protein sequence ID" value="SFO23027.1"/>
    <property type="molecule type" value="Genomic_DNA"/>
</dbReference>
<dbReference type="SUPFAM" id="SSF143447">
    <property type="entry name" value="AMMECR1-like"/>
    <property type="match status" value="1"/>
</dbReference>
<dbReference type="PANTHER" id="PTHR13016">
    <property type="entry name" value="AMMECR1 HOMOLOG"/>
    <property type="match status" value="1"/>
</dbReference>
<feature type="domain" description="AMMECR1" evidence="1">
    <location>
        <begin position="291"/>
        <end position="461"/>
    </location>
</feature>
<dbReference type="InterPro" id="IPR002733">
    <property type="entry name" value="AMMECR1_domain"/>
</dbReference>
<dbReference type="Pfam" id="PF02900">
    <property type="entry name" value="LigB"/>
    <property type="match status" value="1"/>
</dbReference>
<dbReference type="InterPro" id="IPR004183">
    <property type="entry name" value="Xdiol_dOase_suB"/>
</dbReference>
<accession>A0A1I5FGZ3</accession>
<gene>
    <name evidence="2" type="ORF">SAMN04489757_11418</name>
</gene>
<dbReference type="CDD" id="cd07951">
    <property type="entry name" value="ED_3B_N_AMMECR1"/>
    <property type="match status" value="1"/>
</dbReference>
<proteinExistence type="predicted"/>
<dbReference type="NCBIfam" id="TIGR04335">
    <property type="entry name" value="AmmeMemoSam_A"/>
    <property type="match status" value="1"/>
</dbReference>
<dbReference type="Proteomes" id="UP000198806">
    <property type="component" value="Unassembled WGS sequence"/>
</dbReference>
<dbReference type="PANTHER" id="PTHR13016:SF0">
    <property type="entry name" value="AMME SYNDROME CANDIDATE GENE 1 PROTEIN"/>
    <property type="match status" value="1"/>
</dbReference>
<dbReference type="InterPro" id="IPR023473">
    <property type="entry name" value="AMMECR1"/>
</dbReference>
<dbReference type="NCBIfam" id="TIGR04336">
    <property type="entry name" value="AmmeMemoSam_B"/>
    <property type="match status" value="1"/>
</dbReference>
<evidence type="ECO:0000259" key="1">
    <source>
        <dbReference type="PROSITE" id="PS51112"/>
    </source>
</evidence>
<dbReference type="GO" id="GO:0008198">
    <property type="term" value="F:ferrous iron binding"/>
    <property type="evidence" value="ECO:0007669"/>
    <property type="project" value="InterPro"/>
</dbReference>
<dbReference type="OrthoDB" id="159752at2"/>
<dbReference type="NCBIfam" id="TIGR00296">
    <property type="entry name" value="TIGR00296 family protein"/>
    <property type="match status" value="1"/>
</dbReference>
<sequence length="461" mass="51306">MSIIHTFIVPHPPLIIPEIGKGEESKISETIKAYDEIAEKIGDLKPDTIVITTPHSIMYADYIHVSPGKGAKGDFREFGQPNVSFETEYDVQLADKLSVLAANEGIPAGTLGEKKKSLDHGTMIPLYFVNKYYKDYKVVRCSISGLSFEEHYQFGKCISKAAEELDRKAVLIASGDLSHRLKEDGPYGFAKEGPIFDRQVTSAMSHGDFLAFLNFDMDFCHNAGECGLRSIIIMAGALDGKAVKSQLLSYEGPFGVGYAVAAFDVIGDDNERHFDRIYKQKEEQRLNHLKENEDEYVRLARRSLESYILHNKRIDKPKDLSKEMVNQKAGVFVSLKMKGQLRGCIGTIAATTDSIADEIIQNAISAGLEDPRFSPVSSDELAELEYSVDILGASEPIKSIRELDTQKYGVIVSNGYKRGLLLPNLEGINTPEEQVNIALKKAGIKPTESYQMERFEVVRHK</sequence>
<dbReference type="Pfam" id="PF01871">
    <property type="entry name" value="AMMECR1"/>
    <property type="match status" value="1"/>
</dbReference>
<dbReference type="InterPro" id="IPR027623">
    <property type="entry name" value="AmmeMemoSam_A"/>
</dbReference>
<reference evidence="2 3" key="1">
    <citation type="submission" date="2016-10" db="EMBL/GenBank/DDBJ databases">
        <authorList>
            <person name="de Groot N.N."/>
        </authorList>
    </citation>
    <scope>NUCLEOTIDE SEQUENCE [LARGE SCALE GENOMIC DNA]</scope>
    <source>
        <strain evidence="2 3">DSM 1283</strain>
    </source>
</reference>
<dbReference type="InterPro" id="IPR036071">
    <property type="entry name" value="AMMECR1_dom_sf"/>
</dbReference>
<evidence type="ECO:0000313" key="3">
    <source>
        <dbReference type="Proteomes" id="UP000198806"/>
    </source>
</evidence>
<dbReference type="GO" id="GO:0016702">
    <property type="term" value="F:oxidoreductase activity, acting on single donors with incorporation of molecular oxygen, incorporation of two atoms of oxygen"/>
    <property type="evidence" value="ECO:0007669"/>
    <property type="project" value="UniProtKB-ARBA"/>
</dbReference>